<dbReference type="HOGENOM" id="CLU_1061964_0_0_1"/>
<reference evidence="1" key="2">
    <citation type="submission" date="2014-02" db="EMBL/GenBank/DDBJ databases">
        <title>Complete DNA sequence of /Kuraishia capsulata/ illustrates novel genomic features among budding yeasts (/Saccharomycotina/).</title>
        <authorList>
            <person name="Morales L."/>
            <person name="Noel B."/>
            <person name="Porcel B."/>
            <person name="Marcet-Houben M."/>
            <person name="Hullo M-F."/>
            <person name="Sacerdot C."/>
            <person name="Tekaia F."/>
            <person name="Leh-Louis V."/>
            <person name="Despons L."/>
            <person name="Khanna V."/>
            <person name="Aury J-M."/>
            <person name="Barbe V."/>
            <person name="Couloux A."/>
            <person name="Labadie K."/>
            <person name="Pelletier E."/>
            <person name="Souciet J-L."/>
            <person name="Boekhout T."/>
            <person name="Gabaldon T."/>
            <person name="Wincker P."/>
            <person name="Dujon B."/>
        </authorList>
    </citation>
    <scope>NUCLEOTIDE SEQUENCE</scope>
    <source>
        <strain evidence="1">CBS 1993</strain>
    </source>
</reference>
<organism evidence="1 2">
    <name type="scientific">Kuraishia capsulata CBS 1993</name>
    <dbReference type="NCBI Taxonomy" id="1382522"/>
    <lineage>
        <taxon>Eukaryota</taxon>
        <taxon>Fungi</taxon>
        <taxon>Dikarya</taxon>
        <taxon>Ascomycota</taxon>
        <taxon>Saccharomycotina</taxon>
        <taxon>Pichiomycetes</taxon>
        <taxon>Pichiales</taxon>
        <taxon>Pichiaceae</taxon>
        <taxon>Kuraishia</taxon>
    </lineage>
</organism>
<reference evidence="1" key="1">
    <citation type="submission" date="2013-12" db="EMBL/GenBank/DDBJ databases">
        <authorList>
            <person name="Genoscope - CEA"/>
        </authorList>
    </citation>
    <scope>NUCLEOTIDE SEQUENCE</scope>
    <source>
        <strain evidence="1">CBS 1993</strain>
    </source>
</reference>
<dbReference type="GeneID" id="34521339"/>
<dbReference type="AlphaFoldDB" id="W6MMW1"/>
<protein>
    <submittedName>
        <fullName evidence="1">Uncharacterized protein</fullName>
    </submittedName>
</protein>
<dbReference type="Proteomes" id="UP000019384">
    <property type="component" value="Unassembled WGS sequence"/>
</dbReference>
<dbReference type="EMBL" id="HG793128">
    <property type="protein sequence ID" value="CDK27959.1"/>
    <property type="molecule type" value="Genomic_DNA"/>
</dbReference>
<keyword evidence="2" id="KW-1185">Reference proteome</keyword>
<proteinExistence type="predicted"/>
<dbReference type="RefSeq" id="XP_022459951.1">
    <property type="nucleotide sequence ID" value="XM_022602404.1"/>
</dbReference>
<dbReference type="OrthoDB" id="3991133at2759"/>
<sequence>MAQRQLLLETPKALVYTKLQVLKRLPQGNILSPNPIASLEVEYYRDVPIRHAYASLFRHFVRLKPLVSSRKDIRELYVRFVKLRFVEDYNLRRLLVLGDSSLPALQREEILDRAIRTLKFCVNAWIAEERTTEGVILKNILDYQFTETQAKGVGGANVLSADKFRAGYNLERQMMRFDLEARGFSKQEVEDALERERKSLPVEYYNWLLEADDTERELSERRRVQKERKQNKGDILVKLHNLGKREFEKCLVMMNETTGLLL</sequence>
<accession>W6MMW1</accession>
<evidence type="ECO:0000313" key="2">
    <source>
        <dbReference type="Proteomes" id="UP000019384"/>
    </source>
</evidence>
<evidence type="ECO:0000313" key="1">
    <source>
        <dbReference type="EMBL" id="CDK27959.1"/>
    </source>
</evidence>
<gene>
    <name evidence="1" type="ORF">KUCA_T00003939001</name>
</gene>
<name>W6MMW1_9ASCO</name>